<dbReference type="Gene3D" id="1.10.10.60">
    <property type="entry name" value="Homeodomain-like"/>
    <property type="match status" value="1"/>
</dbReference>
<organism evidence="6 7">
    <name type="scientific">Neptunomonas qingdaonensis</name>
    <dbReference type="NCBI Taxonomy" id="1045558"/>
    <lineage>
        <taxon>Bacteria</taxon>
        <taxon>Pseudomonadati</taxon>
        <taxon>Pseudomonadota</taxon>
        <taxon>Gammaproteobacteria</taxon>
        <taxon>Oceanospirillales</taxon>
        <taxon>Oceanospirillaceae</taxon>
        <taxon>Neptunomonas</taxon>
    </lineage>
</organism>
<gene>
    <name evidence="6" type="ORF">SAMN05216175_10150</name>
</gene>
<dbReference type="InterPro" id="IPR009057">
    <property type="entry name" value="Homeodomain-like_sf"/>
</dbReference>
<reference evidence="7" key="1">
    <citation type="submission" date="2016-10" db="EMBL/GenBank/DDBJ databases">
        <authorList>
            <person name="Varghese N."/>
            <person name="Submissions S."/>
        </authorList>
    </citation>
    <scope>NUCLEOTIDE SEQUENCE [LARGE SCALE GENOMIC DNA]</scope>
    <source>
        <strain evidence="7">CGMCC 1.10971</strain>
    </source>
</reference>
<proteinExistence type="predicted"/>
<keyword evidence="1" id="KW-0805">Transcription regulation</keyword>
<keyword evidence="2 4" id="KW-0238">DNA-binding</keyword>
<dbReference type="InterPro" id="IPR036271">
    <property type="entry name" value="Tet_transcr_reg_TetR-rel_C_sf"/>
</dbReference>
<protein>
    <submittedName>
        <fullName evidence="6">Transcriptional regulator, TetR family</fullName>
    </submittedName>
</protein>
<dbReference type="Proteomes" id="UP000198623">
    <property type="component" value="Unassembled WGS sequence"/>
</dbReference>
<accession>A0A1I2LN32</accession>
<dbReference type="PROSITE" id="PS50977">
    <property type="entry name" value="HTH_TETR_2"/>
    <property type="match status" value="1"/>
</dbReference>
<feature type="DNA-binding region" description="H-T-H motif" evidence="4">
    <location>
        <begin position="38"/>
        <end position="57"/>
    </location>
</feature>
<evidence type="ECO:0000256" key="1">
    <source>
        <dbReference type="ARBA" id="ARBA00023015"/>
    </source>
</evidence>
<evidence type="ECO:0000259" key="5">
    <source>
        <dbReference type="PROSITE" id="PS50977"/>
    </source>
</evidence>
<dbReference type="Pfam" id="PF00440">
    <property type="entry name" value="TetR_N"/>
    <property type="match status" value="1"/>
</dbReference>
<dbReference type="InterPro" id="IPR011075">
    <property type="entry name" value="TetR_C"/>
</dbReference>
<dbReference type="PRINTS" id="PR00455">
    <property type="entry name" value="HTHTETR"/>
</dbReference>
<dbReference type="OrthoDB" id="270177at2"/>
<evidence type="ECO:0000313" key="7">
    <source>
        <dbReference type="Proteomes" id="UP000198623"/>
    </source>
</evidence>
<keyword evidence="3" id="KW-0804">Transcription</keyword>
<dbReference type="EMBL" id="FOOU01000001">
    <property type="protein sequence ID" value="SFF78827.1"/>
    <property type="molecule type" value="Genomic_DNA"/>
</dbReference>
<dbReference type="RefSeq" id="WP_090722928.1">
    <property type="nucleotide sequence ID" value="NZ_FOOU01000001.1"/>
</dbReference>
<dbReference type="SUPFAM" id="SSF48498">
    <property type="entry name" value="Tetracyclin repressor-like, C-terminal domain"/>
    <property type="match status" value="1"/>
</dbReference>
<name>A0A1I2LN32_9GAMM</name>
<dbReference type="GO" id="GO:0003677">
    <property type="term" value="F:DNA binding"/>
    <property type="evidence" value="ECO:0007669"/>
    <property type="project" value="UniProtKB-UniRule"/>
</dbReference>
<evidence type="ECO:0000256" key="2">
    <source>
        <dbReference type="ARBA" id="ARBA00023125"/>
    </source>
</evidence>
<dbReference type="AlphaFoldDB" id="A0A1I2LN32"/>
<evidence type="ECO:0000256" key="4">
    <source>
        <dbReference type="PROSITE-ProRule" id="PRU00335"/>
    </source>
</evidence>
<dbReference type="Pfam" id="PF16925">
    <property type="entry name" value="TetR_C_13"/>
    <property type="match status" value="1"/>
</dbReference>
<dbReference type="PANTHER" id="PTHR47506:SF1">
    <property type="entry name" value="HTH-TYPE TRANSCRIPTIONAL REGULATOR YJDC"/>
    <property type="match status" value="1"/>
</dbReference>
<keyword evidence="7" id="KW-1185">Reference proteome</keyword>
<sequence length="205" mass="22056">MSESRCTASVGRPRAFDPEAALEKALDVFWRKGYDGTSLADLTEAMGINKPSLYSTFGNKDQLFLKAIEVYENRPCAFLGPALEEPTAHQVVKKMLYGAAKNFADKSHPQGCVIIQGALSCSETASSVKEALMARRQDGEERLRDRLARAQAEGDIPATTNVVTLARYLGTVMQGMAIQANNGATSEELTEVADLALSAMPAIAP</sequence>
<evidence type="ECO:0000256" key="3">
    <source>
        <dbReference type="ARBA" id="ARBA00023163"/>
    </source>
</evidence>
<dbReference type="PANTHER" id="PTHR47506">
    <property type="entry name" value="TRANSCRIPTIONAL REGULATORY PROTEIN"/>
    <property type="match status" value="1"/>
</dbReference>
<dbReference type="InterPro" id="IPR001647">
    <property type="entry name" value="HTH_TetR"/>
</dbReference>
<dbReference type="STRING" id="1045558.SAMN05216175_10150"/>
<feature type="domain" description="HTH tetR-type" evidence="5">
    <location>
        <begin position="15"/>
        <end position="75"/>
    </location>
</feature>
<dbReference type="Gene3D" id="1.10.357.10">
    <property type="entry name" value="Tetracycline Repressor, domain 2"/>
    <property type="match status" value="1"/>
</dbReference>
<dbReference type="SUPFAM" id="SSF46689">
    <property type="entry name" value="Homeodomain-like"/>
    <property type="match status" value="1"/>
</dbReference>
<evidence type="ECO:0000313" key="6">
    <source>
        <dbReference type="EMBL" id="SFF78827.1"/>
    </source>
</evidence>